<accession>A0A562PIZ8</accession>
<name>A0A562PIZ8_9BURK</name>
<protein>
    <submittedName>
        <fullName evidence="2">Uncharacterized protein</fullName>
    </submittedName>
</protein>
<dbReference type="RefSeq" id="WP_229418907.1">
    <property type="nucleotide sequence ID" value="NZ_CP046904.1"/>
</dbReference>
<keyword evidence="1" id="KW-0732">Signal</keyword>
<dbReference type="AlphaFoldDB" id="A0A562PIZ8"/>
<evidence type="ECO:0000313" key="3">
    <source>
        <dbReference type="Proteomes" id="UP000315112"/>
    </source>
</evidence>
<dbReference type="EMBL" id="VLKW01000009">
    <property type="protein sequence ID" value="TWI44399.1"/>
    <property type="molecule type" value="Genomic_DNA"/>
</dbReference>
<sequence>MRAALLSLLLLTLLPPCAAAAEPAGGFPTVARVEYVLECMNNHGGKQEYLYKCACAVDRIGARLAYDDYVTMSAALRYQTLEGPRGAEFRDPQSVKDMAAKYKAVQAEAAQACLLGQGGTTGGTR</sequence>
<proteinExistence type="predicted"/>
<reference evidence="2 3" key="1">
    <citation type="journal article" date="2015" name="Stand. Genomic Sci.">
        <title>Genomic Encyclopedia of Bacterial and Archaeal Type Strains, Phase III: the genomes of soil and plant-associated and newly described type strains.</title>
        <authorList>
            <person name="Whitman W.B."/>
            <person name="Woyke T."/>
            <person name="Klenk H.P."/>
            <person name="Zhou Y."/>
            <person name="Lilburn T.G."/>
            <person name="Beck B.J."/>
            <person name="De Vos P."/>
            <person name="Vandamme P."/>
            <person name="Eisen J.A."/>
            <person name="Garrity G."/>
            <person name="Hugenholtz P."/>
            <person name="Kyrpides N.C."/>
        </authorList>
    </citation>
    <scope>NUCLEOTIDE SEQUENCE [LARGE SCALE GENOMIC DNA]</scope>
    <source>
        <strain evidence="2 3">CGMCC 1.10685</strain>
    </source>
</reference>
<organism evidence="2 3">
    <name type="scientific">Pseudoduganella flava</name>
    <dbReference type="NCBI Taxonomy" id="871742"/>
    <lineage>
        <taxon>Bacteria</taxon>
        <taxon>Pseudomonadati</taxon>
        <taxon>Pseudomonadota</taxon>
        <taxon>Betaproteobacteria</taxon>
        <taxon>Burkholderiales</taxon>
        <taxon>Oxalobacteraceae</taxon>
        <taxon>Telluria group</taxon>
        <taxon>Pseudoduganella</taxon>
    </lineage>
</organism>
<comment type="caution">
    <text evidence="2">The sequence shown here is derived from an EMBL/GenBank/DDBJ whole genome shotgun (WGS) entry which is preliminary data.</text>
</comment>
<feature type="signal peptide" evidence="1">
    <location>
        <begin position="1"/>
        <end position="20"/>
    </location>
</feature>
<evidence type="ECO:0000256" key="1">
    <source>
        <dbReference type="SAM" id="SignalP"/>
    </source>
</evidence>
<feature type="chain" id="PRO_5022168757" evidence="1">
    <location>
        <begin position="21"/>
        <end position="125"/>
    </location>
</feature>
<dbReference type="Proteomes" id="UP000315112">
    <property type="component" value="Unassembled WGS sequence"/>
</dbReference>
<evidence type="ECO:0000313" key="2">
    <source>
        <dbReference type="EMBL" id="TWI44399.1"/>
    </source>
</evidence>
<gene>
    <name evidence="2" type="ORF">IP92_04349</name>
</gene>